<gene>
    <name evidence="1" type="ORF">METZ01_LOCUS422163</name>
</gene>
<name>A0A382XEQ1_9ZZZZ</name>
<reference evidence="1" key="1">
    <citation type="submission" date="2018-05" db="EMBL/GenBank/DDBJ databases">
        <authorList>
            <person name="Lanie J.A."/>
            <person name="Ng W.-L."/>
            <person name="Kazmierczak K.M."/>
            <person name="Andrzejewski T.M."/>
            <person name="Davidsen T.M."/>
            <person name="Wayne K.J."/>
            <person name="Tettelin H."/>
            <person name="Glass J.I."/>
            <person name="Rusch D."/>
            <person name="Podicherti R."/>
            <person name="Tsui H.-C.T."/>
            <person name="Winkler M.E."/>
        </authorList>
    </citation>
    <scope>NUCLEOTIDE SEQUENCE</scope>
</reference>
<dbReference type="EMBL" id="UINC01167035">
    <property type="protein sequence ID" value="SVD69309.1"/>
    <property type="molecule type" value="Genomic_DNA"/>
</dbReference>
<dbReference type="SUPFAM" id="SSF56112">
    <property type="entry name" value="Protein kinase-like (PK-like)"/>
    <property type="match status" value="1"/>
</dbReference>
<feature type="non-terminal residue" evidence="1">
    <location>
        <position position="125"/>
    </location>
</feature>
<organism evidence="1">
    <name type="scientific">marine metagenome</name>
    <dbReference type="NCBI Taxonomy" id="408172"/>
    <lineage>
        <taxon>unclassified sequences</taxon>
        <taxon>metagenomes</taxon>
        <taxon>ecological metagenomes</taxon>
    </lineage>
</organism>
<sequence>MIACSAINKFLRDNRIFTPRVFTQDYAKGIMIMEDFGDLTFHKILLGKRNKLPVYKKLVDLLIKIQKIQPKKKLRTIFAKSHIIDKYSIKYLHQESDLFFDWYLPLFFSRKKVLSMKLRVKKILS</sequence>
<evidence type="ECO:0000313" key="1">
    <source>
        <dbReference type="EMBL" id="SVD69309.1"/>
    </source>
</evidence>
<evidence type="ECO:0008006" key="2">
    <source>
        <dbReference type="Google" id="ProtNLM"/>
    </source>
</evidence>
<dbReference type="AlphaFoldDB" id="A0A382XEQ1"/>
<protein>
    <recommendedName>
        <fullName evidence="2">Aminoglycoside phosphotransferase domain-containing protein</fullName>
    </recommendedName>
</protein>
<proteinExistence type="predicted"/>
<dbReference type="InterPro" id="IPR011009">
    <property type="entry name" value="Kinase-like_dom_sf"/>
</dbReference>
<accession>A0A382XEQ1</accession>